<dbReference type="AlphaFoldDB" id="A0A1H2MVE5"/>
<evidence type="ECO:0000256" key="2">
    <source>
        <dbReference type="ARBA" id="ARBA00022729"/>
    </source>
</evidence>
<dbReference type="Pfam" id="PF03990">
    <property type="entry name" value="DUF348"/>
    <property type="match status" value="3"/>
</dbReference>
<proteinExistence type="inferred from homology"/>
<protein>
    <submittedName>
        <fullName evidence="5">Uncharacterized conserved protein YabE, contains G5 and tandem DUF348 domains</fullName>
    </submittedName>
</protein>
<dbReference type="GO" id="GO:0016787">
    <property type="term" value="F:hydrolase activity"/>
    <property type="evidence" value="ECO:0007669"/>
    <property type="project" value="UniProtKB-KW"/>
</dbReference>
<dbReference type="Pfam" id="PF06737">
    <property type="entry name" value="Transglycosylas"/>
    <property type="match status" value="1"/>
</dbReference>
<name>A0A1H2MVE5_9ACTN</name>
<dbReference type="RefSeq" id="WP_172825796.1">
    <property type="nucleotide sequence ID" value="NZ_LT629799.1"/>
</dbReference>
<evidence type="ECO:0000256" key="3">
    <source>
        <dbReference type="ARBA" id="ARBA00022801"/>
    </source>
</evidence>
<dbReference type="InterPro" id="IPR011098">
    <property type="entry name" value="G5_dom"/>
</dbReference>
<gene>
    <name evidence="5" type="ORF">SAMN04488544_2797</name>
</gene>
<keyword evidence="3" id="KW-0378">Hydrolase</keyword>
<dbReference type="Gene3D" id="2.20.230.10">
    <property type="entry name" value="Resuscitation-promoting factor rpfb"/>
    <property type="match status" value="1"/>
</dbReference>
<dbReference type="SUPFAM" id="SSF53955">
    <property type="entry name" value="Lysozyme-like"/>
    <property type="match status" value="1"/>
</dbReference>
<keyword evidence="2" id="KW-0732">Signal</keyword>
<evidence type="ECO:0000259" key="4">
    <source>
        <dbReference type="PROSITE" id="PS51109"/>
    </source>
</evidence>
<accession>A0A1H2MVE5</accession>
<dbReference type="PROSITE" id="PS51109">
    <property type="entry name" value="G5"/>
    <property type="match status" value="1"/>
</dbReference>
<dbReference type="Gene3D" id="1.10.530.10">
    <property type="match status" value="1"/>
</dbReference>
<evidence type="ECO:0000256" key="1">
    <source>
        <dbReference type="ARBA" id="ARBA00010830"/>
    </source>
</evidence>
<evidence type="ECO:0000313" key="6">
    <source>
        <dbReference type="Proteomes" id="UP000198825"/>
    </source>
</evidence>
<dbReference type="EMBL" id="LT629799">
    <property type="protein sequence ID" value="SDU97199.1"/>
    <property type="molecule type" value="Genomic_DNA"/>
</dbReference>
<dbReference type="STRING" id="546874.SAMN04488544_2797"/>
<feature type="domain" description="G5" evidence="4">
    <location>
        <begin position="195"/>
        <end position="275"/>
    </location>
</feature>
<reference evidence="6" key="1">
    <citation type="submission" date="2016-10" db="EMBL/GenBank/DDBJ databases">
        <authorList>
            <person name="Varghese N."/>
            <person name="Submissions S."/>
        </authorList>
    </citation>
    <scope>NUCLEOTIDE SEQUENCE [LARGE SCALE GENOMIC DNA]</scope>
    <source>
        <strain evidence="6">DSM 21743</strain>
    </source>
</reference>
<dbReference type="InterPro" id="IPR007137">
    <property type="entry name" value="DUF348"/>
</dbReference>
<dbReference type="Pfam" id="PF07501">
    <property type="entry name" value="G5"/>
    <property type="match status" value="1"/>
</dbReference>
<organism evidence="5 6">
    <name type="scientific">Microlunatus sagamiharensis</name>
    <dbReference type="NCBI Taxonomy" id="546874"/>
    <lineage>
        <taxon>Bacteria</taxon>
        <taxon>Bacillati</taxon>
        <taxon>Actinomycetota</taxon>
        <taxon>Actinomycetes</taxon>
        <taxon>Propionibacteriales</taxon>
        <taxon>Propionibacteriaceae</taxon>
        <taxon>Microlunatus</taxon>
    </lineage>
</organism>
<evidence type="ECO:0000313" key="5">
    <source>
        <dbReference type="EMBL" id="SDU97199.1"/>
    </source>
</evidence>
<dbReference type="CDD" id="cd13925">
    <property type="entry name" value="RPF"/>
    <property type="match status" value="1"/>
</dbReference>
<keyword evidence="6" id="KW-1185">Reference proteome</keyword>
<comment type="similarity">
    <text evidence="1">Belongs to the transglycosylase family. Rpf subfamily.</text>
</comment>
<dbReference type="SMART" id="SM01208">
    <property type="entry name" value="G5"/>
    <property type="match status" value="1"/>
</dbReference>
<dbReference type="InterPro" id="IPR010618">
    <property type="entry name" value="RPF"/>
</dbReference>
<dbReference type="Proteomes" id="UP000198825">
    <property type="component" value="Chromosome I"/>
</dbReference>
<sequence length="361" mass="37054">MRAIVPVIAGAAVLAVGGSSLAYAGLRSDVDLAVDGHSSQVTTSAQTVGDLLTAQDIVVGPHDVVAPSAATELHDGTQVSVRFGRQVTVDVDGAPQTLWTTATDVGSAITALGLDTSGADLSTSRSTPVGREGLTVSLAMPKKVTVTVAGKKKTLTTTGATVGDALEAAGVKPDSDDELSKPVGAKLTDGTKVTFVRVDVASKTKRSDVGYATVSKKSSKLERGKTRTETAGKVGSKTTTYRVVSHDGKEVSRKATKTVVNRKPVTRVVVVGTKAPAPKKVSTSSAGVANVGLWDKIAACESGGNWSINTGNGYYGGLQFNLQTWRAYGGTGRPDQQSKAAQIAVAERVRKASGLSAWSCA</sequence>
<dbReference type="InterPro" id="IPR023346">
    <property type="entry name" value="Lysozyme-like_dom_sf"/>
</dbReference>